<feature type="region of interest" description="Disordered" evidence="1">
    <location>
        <begin position="837"/>
        <end position="866"/>
    </location>
</feature>
<comment type="caution">
    <text evidence="2">The sequence shown here is derived from an EMBL/GenBank/DDBJ whole genome shotgun (WGS) entry which is preliminary data.</text>
</comment>
<reference evidence="2" key="1">
    <citation type="submission" date="2020-01" db="EMBL/GenBank/DDBJ databases">
        <title>Genome sequence of Kobresia littledalei, the first chromosome-level genome in the family Cyperaceae.</title>
        <authorList>
            <person name="Qu G."/>
        </authorList>
    </citation>
    <scope>NUCLEOTIDE SEQUENCE</scope>
    <source>
        <strain evidence="2">C.B.Clarke</strain>
        <tissue evidence="2">Leaf</tissue>
    </source>
</reference>
<feature type="compositionally biased region" description="Polar residues" evidence="1">
    <location>
        <begin position="10"/>
        <end position="20"/>
    </location>
</feature>
<name>A0A833VLV4_9POAL</name>
<dbReference type="GO" id="GO:0016592">
    <property type="term" value="C:mediator complex"/>
    <property type="evidence" value="ECO:0007669"/>
    <property type="project" value="InterPro"/>
</dbReference>
<proteinExistence type="predicted"/>
<dbReference type="GO" id="GO:2000762">
    <property type="term" value="P:regulation of phenylpropanoid metabolic process"/>
    <property type="evidence" value="ECO:0007669"/>
    <property type="project" value="InterPro"/>
</dbReference>
<organism evidence="2 3">
    <name type="scientific">Carex littledalei</name>
    <dbReference type="NCBI Taxonomy" id="544730"/>
    <lineage>
        <taxon>Eukaryota</taxon>
        <taxon>Viridiplantae</taxon>
        <taxon>Streptophyta</taxon>
        <taxon>Embryophyta</taxon>
        <taxon>Tracheophyta</taxon>
        <taxon>Spermatophyta</taxon>
        <taxon>Magnoliopsida</taxon>
        <taxon>Liliopsida</taxon>
        <taxon>Poales</taxon>
        <taxon>Cyperaceae</taxon>
        <taxon>Cyperoideae</taxon>
        <taxon>Cariceae</taxon>
        <taxon>Carex</taxon>
        <taxon>Carex subgen. Euthyceras</taxon>
    </lineage>
</organism>
<dbReference type="PANTHER" id="PTHR33739:SF3">
    <property type="entry name" value="OS07G0681500 PROTEIN"/>
    <property type="match status" value="1"/>
</dbReference>
<dbReference type="OrthoDB" id="683212at2759"/>
<dbReference type="EMBL" id="SWLB01000012">
    <property type="protein sequence ID" value="KAF3331875.1"/>
    <property type="molecule type" value="Genomic_DNA"/>
</dbReference>
<protein>
    <submittedName>
        <fullName evidence="2">Mediator of RNA polymerase II transcription subunit 33A-like isoform X1</fullName>
    </submittedName>
</protein>
<feature type="region of interest" description="Disordered" evidence="1">
    <location>
        <begin position="1"/>
        <end position="20"/>
    </location>
</feature>
<evidence type="ECO:0000313" key="3">
    <source>
        <dbReference type="Proteomes" id="UP000623129"/>
    </source>
</evidence>
<sequence>MLTLPPSDDPQANSAVSSATADLERRVMEAVKASEARGDPPLLRAVEIAGCCVSDEKEGLVVGFPNAELASILVSNLCFSHNSPSMWKLLDQAMASRLVYPYHILALLTPRLILHRRAQPEAYRLYLELMRRYALSSPLLETGLCRQKITKSMDDALQLSNAYRAKRVYFGTTLVLFIVNAITALIDSSLEDWGFPFASKDRTMNEGNQCVDLDVKGGSDKKDQLRRTNTFTAFEVVENMSSNKRIQVLLRLAHLNMPELFNGLLQRLRFIEAHKLSSKSLASINHLLENLFSNIQKAMNLGYKPNKRDLLGHMIDIGAVNSPMSLLPGAGKSGCWISIDILLESCMEGKTLMPVAAFELLTESTMTLHIINQASWQETFQALWISGLRLLQRDKEPIEGPIPQLDSRLCMLLAIIPLSIVSILKEESDRILAEGTGVASRKQGLVACLQSLGQFNSLLSPPQSVANAANDAASKAAKFVRDFKAGTGSVGMMGLNDSSTRAVGNLLHLVVEACIARDLIDTSAYFWPGYVSPCMSTKDQNSMLIQDSPWSNFMQGAPLTGSLQSALIATPAPSVAELEKLNHLALNGSEEERSAASKILCGASLTRGWNIQETVVRMAVKLLSPPMPPGSPGTGDANHYLTHMHMLNAVLSCLSHVDSVHILSLYGMVPEVAAILMPLCEVFGSFPPPHNYRSSSGEEVSVYSVFSFAFLFLLRLYNFYAPAQTSTVSGRAGLVRHDLNLDYLLLLRNSRIGANRTTVGGSNSTGSTNLFHDLPLHSVYIDSFPKLRAWYFQNQACVASVLSGLCNRSPVHQLANRILNMICRKMNNSGVAASCSTVTSTGTGTGTTTTTTSSSSMSGSSGSVSEDALPRPLVPAWEVLEAIPFVLEAVLTACAYGRLSSRDLTIGLRDLVDFFPASLAGIVSYFSAEITRGIWPNVAMNGIDWPNPEKSLHLIEAEVKDILARAGVHIQNCYPRGLPPMLPLPMAALVSLTITFKIDKSSEYSRGVVGQALETCAEGCAWPSMPIIGALWSQKAPRWYHFIILSCTRSPFVRDKDAIAQLTHSCFEAFLGPTSRDSSSISSPRGVTGLLGQSLANNANLRPGFLFLRTCRTFYDTHFISELIFKLVLEWSRKMADEWASSGPARLKSGRVSFAAAVGAARQVAILGASLLCVAGRSLLVQVLFEDTVPTILLSSSQERSGHASPISCILEGYAVSYLMFFSISLVWGTRAHTAVFKLGSFERRARLIATHMDFMARVLDGRVMLGCDPAMWKAHVSCFVGLVVRFAPAWVQHVKVGTLRKLANGLKGWHECELALALLELGGSPAMDAVIELL</sequence>
<evidence type="ECO:0000256" key="1">
    <source>
        <dbReference type="SAM" id="MobiDB-lite"/>
    </source>
</evidence>
<keyword evidence="3" id="KW-1185">Reference proteome</keyword>
<gene>
    <name evidence="2" type="ORF">FCM35_KLT03281</name>
</gene>
<dbReference type="PANTHER" id="PTHR33739">
    <property type="entry name" value="OS07G0681500 PROTEIN"/>
    <property type="match status" value="1"/>
</dbReference>
<accession>A0A833VLV4</accession>
<dbReference type="Proteomes" id="UP000623129">
    <property type="component" value="Unassembled WGS sequence"/>
</dbReference>
<feature type="compositionally biased region" description="Low complexity" evidence="1">
    <location>
        <begin position="837"/>
        <end position="865"/>
    </location>
</feature>
<dbReference type="InterPro" id="IPR039638">
    <property type="entry name" value="MED33A/B"/>
</dbReference>
<evidence type="ECO:0000313" key="2">
    <source>
        <dbReference type="EMBL" id="KAF3331875.1"/>
    </source>
</evidence>